<keyword evidence="2" id="KW-1133">Transmembrane helix</keyword>
<feature type="region of interest" description="Disordered" evidence="1">
    <location>
        <begin position="345"/>
        <end position="369"/>
    </location>
</feature>
<feature type="compositionally biased region" description="Low complexity" evidence="1">
    <location>
        <begin position="347"/>
        <end position="369"/>
    </location>
</feature>
<evidence type="ECO:0000313" key="3">
    <source>
        <dbReference type="EMBL" id="CAE0471288.1"/>
    </source>
</evidence>
<dbReference type="InterPro" id="IPR036291">
    <property type="entry name" value="NAD(P)-bd_dom_sf"/>
</dbReference>
<dbReference type="EMBL" id="HBIO01020972">
    <property type="protein sequence ID" value="CAE0471288.1"/>
    <property type="molecule type" value="Transcribed_RNA"/>
</dbReference>
<name>A0A7S3QAY7_9STRA</name>
<keyword evidence="2" id="KW-0472">Membrane</keyword>
<gene>
    <name evidence="3" type="ORF">CDEB00056_LOCUS16141</name>
</gene>
<proteinExistence type="predicted"/>
<feature type="transmembrane region" description="Helical" evidence="2">
    <location>
        <begin position="33"/>
        <end position="54"/>
    </location>
</feature>
<dbReference type="SUPFAM" id="SSF51735">
    <property type="entry name" value="NAD(P)-binding Rossmann-fold domains"/>
    <property type="match status" value="1"/>
</dbReference>
<dbReference type="Gene3D" id="3.40.50.720">
    <property type="entry name" value="NAD(P)-binding Rossmann-like Domain"/>
    <property type="match status" value="1"/>
</dbReference>
<protein>
    <submittedName>
        <fullName evidence="3">Uncharacterized protein</fullName>
    </submittedName>
</protein>
<sequence length="1033" mass="116620">MGSGGHLPEISITSGQTTITRRVPFKKKRGSRWLILFALFLFLVWIATTVKILYSNDHLFEESDRSSSLVQNDASGLAALLEGKLNPVGFAPFSVSDFPRKVPVATKPVATGIHTPVYSEATKRTMQYYESEDADVVKMEMKARREARARRVRPPPPPQEAIVQYGFDFLDIATTSNENEESSSSSKNISIHHLTSTTATHDLPKRCGLEFQSLFSENSSDFPPTNSIHKDSVVLITGILSQLGFHLALKLATACDVKIMIGVDSYATDQIYRERMLEQITLFYSQVPSLRTPLILSPMGAVPNAIQHRYYEDFVNTFTGELEFSSTVIPTHIVHIGSRDELSFHADSSSNGNSDSKPNSNSDSAHSSGSSNGSLYWLRHSLIMTEQILSHLDRISSPVHVTFVSDVDVMTLNGDSLHPINPSFEKNKYFSSTTKLMEELIVQSYATRLDNHHFVTLRLPQLFGPWGKPGAFDYDIAQTAIMHWHDEDTMSRDSDSKPSMLLNSTGLSHASQSEMDLLFIDDAVHSVMASMQYSNCNEGESNTSSFSLSGDRVSFATFAEIIESHMPMFIDKEAVASKDATRLQIGVTQLLAWHLNRFALLGSHQESSIEANPSGMEFLLKEGEDVCAPDDIYCLRGHPVYPCASECSDAALCTSSPFDMVIETSHLVTKGCATVMYTTMFLNKDETRGLPKAPAEFEAKTICSIAFVDGSKQINPHNIKKFRDGDKTVKIKRHNGWYIIPVEIDSTGTLPIELSSLLKISPGNFFHSDVERALHLAENFIRNPSERDIIFTAGLVQSLAPSPKSFRKAFNYEIGHTKREALIAFPAMQIVKMKSQDILSGSVSPHSEKISAGIGLKQFLKVDYNKGLVKNLNLYYKHGRMPHLIYNNCELNSDCDYKFSLDHWTKDDWIVHNLSPKASKQLRCEWYREHTRWEFSNEILSFAQVTARLGAERFNRIDDMNEKDRMMEEQKQKRIDGTTDDHEWHAIYDQEYVRILDTRSMVLQRNFWENFVLPSQTAWRKKKKKKKKKKQRL</sequence>
<keyword evidence="2" id="KW-0812">Transmembrane</keyword>
<reference evidence="3" key="1">
    <citation type="submission" date="2021-01" db="EMBL/GenBank/DDBJ databases">
        <authorList>
            <person name="Corre E."/>
            <person name="Pelletier E."/>
            <person name="Niang G."/>
            <person name="Scheremetjew M."/>
            <person name="Finn R."/>
            <person name="Kale V."/>
            <person name="Holt S."/>
            <person name="Cochrane G."/>
            <person name="Meng A."/>
            <person name="Brown T."/>
            <person name="Cohen L."/>
        </authorList>
    </citation>
    <scope>NUCLEOTIDE SEQUENCE</scope>
    <source>
        <strain evidence="3">MM31A-1</strain>
    </source>
</reference>
<dbReference type="AlphaFoldDB" id="A0A7S3QAY7"/>
<accession>A0A7S3QAY7</accession>
<evidence type="ECO:0000256" key="2">
    <source>
        <dbReference type="SAM" id="Phobius"/>
    </source>
</evidence>
<organism evidence="3">
    <name type="scientific">Chaetoceros debilis</name>
    <dbReference type="NCBI Taxonomy" id="122233"/>
    <lineage>
        <taxon>Eukaryota</taxon>
        <taxon>Sar</taxon>
        <taxon>Stramenopiles</taxon>
        <taxon>Ochrophyta</taxon>
        <taxon>Bacillariophyta</taxon>
        <taxon>Coscinodiscophyceae</taxon>
        <taxon>Chaetocerotophycidae</taxon>
        <taxon>Chaetocerotales</taxon>
        <taxon>Chaetocerotaceae</taxon>
        <taxon>Chaetoceros</taxon>
    </lineage>
</organism>
<evidence type="ECO:0000256" key="1">
    <source>
        <dbReference type="SAM" id="MobiDB-lite"/>
    </source>
</evidence>